<dbReference type="Proteomes" id="UP000027161">
    <property type="component" value="Unassembled WGS sequence"/>
</dbReference>
<evidence type="ECO:0000313" key="4">
    <source>
        <dbReference type="Proteomes" id="UP000027161"/>
    </source>
</evidence>
<gene>
    <name evidence="3" type="ORF">REISMN_03460</name>
</gene>
<dbReference type="NCBIfam" id="TIGR01552">
    <property type="entry name" value="phd_fam"/>
    <property type="match status" value="1"/>
</dbReference>
<dbReference type="SUPFAM" id="SSF143120">
    <property type="entry name" value="YefM-like"/>
    <property type="match status" value="1"/>
</dbReference>
<dbReference type="InterPro" id="IPR006442">
    <property type="entry name" value="Antitoxin_Phd/YefM"/>
</dbReference>
<organism evidence="3 4">
    <name type="scientific">Rickettsia tamurae subsp. buchneri</name>
    <dbReference type="NCBI Taxonomy" id="1462938"/>
    <lineage>
        <taxon>Bacteria</taxon>
        <taxon>Pseudomonadati</taxon>
        <taxon>Pseudomonadota</taxon>
        <taxon>Alphaproteobacteria</taxon>
        <taxon>Rickettsiales</taxon>
        <taxon>Rickettsiaceae</taxon>
        <taxon>Rickettsieae</taxon>
        <taxon>Rickettsia</taxon>
        <taxon>spotted fever group</taxon>
    </lineage>
</organism>
<dbReference type="InterPro" id="IPR036165">
    <property type="entry name" value="YefM-like_sf"/>
</dbReference>
<reference evidence="3 4" key="1">
    <citation type="submission" date="2014-02" db="EMBL/GenBank/DDBJ databases">
        <title>Draft genome sequence of Rickettsia buchneri sp. nov. ISO7T.</title>
        <authorList>
            <person name="Felsheim R.F."/>
            <person name="Kurtti T.J."/>
            <person name="Munderloh U.G."/>
        </authorList>
    </citation>
    <scope>NUCLEOTIDE SEQUENCE [LARGE SCALE GENOMIC DNA]</scope>
    <source>
        <strain evidence="3 4">ISO7</strain>
    </source>
</reference>
<sequence>MKSISSKEAQNHFGELMNQAVKSPVIINKYGKPTVVLISHEEYEKFNQLEDMYWAMQAKVVFYQRKRARIL</sequence>
<comment type="function">
    <text evidence="2">Antitoxin component of a type II toxin-antitoxin (TA) system.</text>
</comment>
<comment type="similarity">
    <text evidence="1 2">Belongs to the phD/YefM antitoxin family.</text>
</comment>
<keyword evidence="4" id="KW-1185">Reference proteome</keyword>
<accession>A0A8E1C073</accession>
<dbReference type="Pfam" id="PF02604">
    <property type="entry name" value="PhdYeFM_antitox"/>
    <property type="match status" value="1"/>
</dbReference>
<evidence type="ECO:0000256" key="1">
    <source>
        <dbReference type="ARBA" id="ARBA00009981"/>
    </source>
</evidence>
<evidence type="ECO:0000256" key="2">
    <source>
        <dbReference type="RuleBase" id="RU362080"/>
    </source>
</evidence>
<dbReference type="AlphaFoldDB" id="A0A8E1C073"/>
<comment type="caution">
    <text evidence="3">The sequence shown here is derived from an EMBL/GenBank/DDBJ whole genome shotgun (WGS) entry which is preliminary data.</text>
</comment>
<evidence type="ECO:0000313" key="3">
    <source>
        <dbReference type="EMBL" id="KDO03113.1"/>
    </source>
</evidence>
<dbReference type="EMBL" id="JFKF01000061">
    <property type="protein sequence ID" value="KDO03113.1"/>
    <property type="molecule type" value="Genomic_DNA"/>
</dbReference>
<dbReference type="Gene3D" id="3.40.1620.10">
    <property type="entry name" value="YefM-like domain"/>
    <property type="match status" value="1"/>
</dbReference>
<dbReference type="RefSeq" id="WP_037214034.1">
    <property type="nucleotide sequence ID" value="NZ_JFKF01000061.1"/>
</dbReference>
<name>A0A8E1C073_9RICK</name>
<proteinExistence type="inferred from homology"/>
<protein>
    <recommendedName>
        <fullName evidence="2">Antitoxin</fullName>
    </recommendedName>
</protein>